<evidence type="ECO:0000313" key="5">
    <source>
        <dbReference type="EMBL" id="KAJ9144419.1"/>
    </source>
</evidence>
<dbReference type="Proteomes" id="UP001174691">
    <property type="component" value="Unassembled WGS sequence"/>
</dbReference>
<feature type="region of interest" description="Disordered" evidence="3">
    <location>
        <begin position="552"/>
        <end position="578"/>
    </location>
</feature>
<feature type="compositionally biased region" description="Basic residues" evidence="3">
    <location>
        <begin position="7"/>
        <end position="25"/>
    </location>
</feature>
<protein>
    <submittedName>
        <fullName evidence="5">UBC-like protein</fullName>
    </submittedName>
</protein>
<organism evidence="5 6">
    <name type="scientific">Coniochaeta hoffmannii</name>
    <dbReference type="NCBI Taxonomy" id="91930"/>
    <lineage>
        <taxon>Eukaryota</taxon>
        <taxon>Fungi</taxon>
        <taxon>Dikarya</taxon>
        <taxon>Ascomycota</taxon>
        <taxon>Pezizomycotina</taxon>
        <taxon>Sordariomycetes</taxon>
        <taxon>Sordariomycetidae</taxon>
        <taxon>Coniochaetales</taxon>
        <taxon>Coniochaetaceae</taxon>
        <taxon>Coniochaeta</taxon>
    </lineage>
</organism>
<proteinExistence type="predicted"/>
<reference evidence="5" key="1">
    <citation type="submission" date="2022-07" db="EMBL/GenBank/DDBJ databases">
        <title>Fungi with potential for degradation of polypropylene.</title>
        <authorList>
            <person name="Gostincar C."/>
        </authorList>
    </citation>
    <scope>NUCLEOTIDE SEQUENCE</scope>
    <source>
        <strain evidence="5">EXF-13287</strain>
    </source>
</reference>
<evidence type="ECO:0000256" key="3">
    <source>
        <dbReference type="SAM" id="MobiDB-lite"/>
    </source>
</evidence>
<feature type="compositionally biased region" description="Polar residues" evidence="3">
    <location>
        <begin position="552"/>
        <end position="568"/>
    </location>
</feature>
<dbReference type="InterPro" id="IPR000608">
    <property type="entry name" value="UBC"/>
</dbReference>
<dbReference type="Gene3D" id="3.10.110.10">
    <property type="entry name" value="Ubiquitin Conjugating Enzyme"/>
    <property type="match status" value="1"/>
</dbReference>
<feature type="domain" description="UBC core" evidence="4">
    <location>
        <begin position="717"/>
        <end position="846"/>
    </location>
</feature>
<keyword evidence="6" id="KW-1185">Reference proteome</keyword>
<keyword evidence="2" id="KW-0833">Ubl conjugation pathway</keyword>
<dbReference type="EMBL" id="JANBVN010000099">
    <property type="protein sequence ID" value="KAJ9144419.1"/>
    <property type="molecule type" value="Genomic_DNA"/>
</dbReference>
<dbReference type="Pfam" id="PF00179">
    <property type="entry name" value="UQ_con"/>
    <property type="match status" value="1"/>
</dbReference>
<feature type="region of interest" description="Disordered" evidence="3">
    <location>
        <begin position="894"/>
        <end position="914"/>
    </location>
</feature>
<sequence length="967" mass="104392">MAPLRSKINHTLHKINDKIKRHSGRSGHLQEEQGAADAKQPRTLQADGLLVSSPGQGGSAVPQGTGTSSSRTEAQVSQLPRTSSGSSSAMSIAESPATYGFDATSPARSSMSVEFLGQKSTATQASTTSATPLGTLGNPIDLTEKPNPAADASHGELRNTVDLTSAHSPTSVHGQKRYWADPSPLDPSSVEEYAIGQRSKMYRSAANHTTNFRTQGYSGASTRYQTRSGVEQQSFGNDPALSAAWSSGSQPESHLRSTQYRSEDDLLTYREQILATTCPRCLRHLVPSIDKITTRTKGILAAKGVLHPHLSCPKCKTAACVACRHSTAQPDTDLPYRQTGQGFGLAWCCNDGRLFLIWSLCCGPEYKELESASRSPTIGRLFLKGRPKAQKPDPPVQEMAREPAPRALSKGIGYGGDDFANISGAIGLHTGAQFFSSSENLLTPEEKLLPAYFGALGILLSGSVGGQRLLAPDEEPPAMVKFMLHRSPLLPKAAELLRNDSMEDMADRRQTYEPLLGLVSAISRHASLSAVIYDDHTLYPIEEQLVYFSSLPGDSNEASTSPGRQNQRGKGKQPERGSSIAKIVENLARQCRHLNYVASDKEEFKAGESLALLALSRLVCDAAAEHEANGVLATGHSSSTMRHSAGQVQVAAANVVTRSRDAEKAREDLRGLHRDSGVTDAADAELLQNFKFLAQVAGLSRAVPAPGRMKKLVSQIAMLRTSLPEGIWLRHGSSRLDVMKVLMVGPKGTPYENGLFEFDLLCPIEFPTRAPLMYFRTTGGGKVRFNPNLYEDGKVCLSILGTWAGPGWNGAYSTLLQILVSIQAMILVEEPWYNEPGREHTPNKTASKRYNTQIQGYTIEHAMLDWLTNRLAPAHTARLGRLSWGLNSHNNNTSAAPLAPAPPVGSPGATTAAAPVTDDPVWGEIIRKHFAANGKAIAETVKKWKQPAAAKDVINRLNDALTQHGFL</sequence>
<feature type="compositionally biased region" description="Polar residues" evidence="3">
    <location>
        <begin position="213"/>
        <end position="236"/>
    </location>
</feature>
<keyword evidence="1" id="KW-0808">Transferase</keyword>
<gene>
    <name evidence="5" type="ORF">NKR19_g6438</name>
</gene>
<feature type="region of interest" description="Disordered" evidence="3">
    <location>
        <begin position="213"/>
        <end position="260"/>
    </location>
</feature>
<comment type="caution">
    <text evidence="5">The sequence shown here is derived from an EMBL/GenBank/DDBJ whole genome shotgun (WGS) entry which is preliminary data.</text>
</comment>
<feature type="region of interest" description="Disordered" evidence="3">
    <location>
        <begin position="1"/>
        <end position="91"/>
    </location>
</feature>
<feature type="compositionally biased region" description="Polar residues" evidence="3">
    <location>
        <begin position="244"/>
        <end position="260"/>
    </location>
</feature>
<dbReference type="GO" id="GO:0016740">
    <property type="term" value="F:transferase activity"/>
    <property type="evidence" value="ECO:0007669"/>
    <property type="project" value="UniProtKB-KW"/>
</dbReference>
<dbReference type="InterPro" id="IPR016135">
    <property type="entry name" value="UBQ-conjugating_enzyme/RWD"/>
</dbReference>
<feature type="compositionally biased region" description="Polar residues" evidence="3">
    <location>
        <begin position="62"/>
        <end position="82"/>
    </location>
</feature>
<accession>A0AA38VT59</accession>
<name>A0AA38VT59_9PEZI</name>
<evidence type="ECO:0000259" key="4">
    <source>
        <dbReference type="Pfam" id="PF00179"/>
    </source>
</evidence>
<evidence type="ECO:0000256" key="2">
    <source>
        <dbReference type="ARBA" id="ARBA00022786"/>
    </source>
</evidence>
<dbReference type="SMART" id="SM00212">
    <property type="entry name" value="UBCc"/>
    <property type="match status" value="1"/>
</dbReference>
<dbReference type="AlphaFoldDB" id="A0AA38VT59"/>
<evidence type="ECO:0000256" key="1">
    <source>
        <dbReference type="ARBA" id="ARBA00022679"/>
    </source>
</evidence>
<evidence type="ECO:0000313" key="6">
    <source>
        <dbReference type="Proteomes" id="UP001174691"/>
    </source>
</evidence>
<dbReference type="PANTHER" id="PTHR46116">
    <property type="entry name" value="(E3-INDEPENDENT) E2 UBIQUITIN-CONJUGATING ENZYME"/>
    <property type="match status" value="1"/>
</dbReference>
<dbReference type="PANTHER" id="PTHR46116:SF39">
    <property type="entry name" value="BACULOVIRAL IAP REPEAT-CONTAINING PROTEIN 6"/>
    <property type="match status" value="1"/>
</dbReference>
<dbReference type="SUPFAM" id="SSF54495">
    <property type="entry name" value="UBC-like"/>
    <property type="match status" value="1"/>
</dbReference>